<evidence type="ECO:0000313" key="5">
    <source>
        <dbReference type="Proteomes" id="UP001595075"/>
    </source>
</evidence>
<keyword evidence="3" id="KW-0812">Transmembrane</keyword>
<evidence type="ECO:0000256" key="3">
    <source>
        <dbReference type="SAM" id="Phobius"/>
    </source>
</evidence>
<gene>
    <name evidence="4" type="ORF">VTL71DRAFT_411</name>
</gene>
<feature type="transmembrane region" description="Helical" evidence="3">
    <location>
        <begin position="53"/>
        <end position="77"/>
    </location>
</feature>
<evidence type="ECO:0000256" key="2">
    <source>
        <dbReference type="SAM" id="MobiDB-lite"/>
    </source>
</evidence>
<keyword evidence="1" id="KW-0175">Coiled coil</keyword>
<organism evidence="4 5">
    <name type="scientific">Oculimacula yallundae</name>
    <dbReference type="NCBI Taxonomy" id="86028"/>
    <lineage>
        <taxon>Eukaryota</taxon>
        <taxon>Fungi</taxon>
        <taxon>Dikarya</taxon>
        <taxon>Ascomycota</taxon>
        <taxon>Pezizomycotina</taxon>
        <taxon>Leotiomycetes</taxon>
        <taxon>Helotiales</taxon>
        <taxon>Ploettnerulaceae</taxon>
        <taxon>Oculimacula</taxon>
    </lineage>
</organism>
<name>A0ABR4CZX8_9HELO</name>
<keyword evidence="3" id="KW-0472">Membrane</keyword>
<reference evidence="4 5" key="1">
    <citation type="journal article" date="2024" name="Commun. Biol.">
        <title>Comparative genomic analysis of thermophilic fungi reveals convergent evolutionary adaptations and gene losses.</title>
        <authorList>
            <person name="Steindorff A.S."/>
            <person name="Aguilar-Pontes M.V."/>
            <person name="Robinson A.J."/>
            <person name="Andreopoulos B."/>
            <person name="LaButti K."/>
            <person name="Kuo A."/>
            <person name="Mondo S."/>
            <person name="Riley R."/>
            <person name="Otillar R."/>
            <person name="Haridas S."/>
            <person name="Lipzen A."/>
            <person name="Grimwood J."/>
            <person name="Schmutz J."/>
            <person name="Clum A."/>
            <person name="Reid I.D."/>
            <person name="Moisan M.C."/>
            <person name="Butler G."/>
            <person name="Nguyen T.T.M."/>
            <person name="Dewar K."/>
            <person name="Conant G."/>
            <person name="Drula E."/>
            <person name="Henrissat B."/>
            <person name="Hansel C."/>
            <person name="Singer S."/>
            <person name="Hutchinson M.I."/>
            <person name="de Vries R.P."/>
            <person name="Natvig D.O."/>
            <person name="Powell A.J."/>
            <person name="Tsang A."/>
            <person name="Grigoriev I.V."/>
        </authorList>
    </citation>
    <scope>NUCLEOTIDE SEQUENCE [LARGE SCALE GENOMIC DNA]</scope>
    <source>
        <strain evidence="4 5">CBS 494.80</strain>
    </source>
</reference>
<dbReference type="EMBL" id="JAZHXI010000001">
    <property type="protein sequence ID" value="KAL2075468.1"/>
    <property type="molecule type" value="Genomic_DNA"/>
</dbReference>
<keyword evidence="3" id="KW-1133">Transmembrane helix</keyword>
<feature type="transmembrane region" description="Helical" evidence="3">
    <location>
        <begin position="89"/>
        <end position="108"/>
    </location>
</feature>
<proteinExistence type="predicted"/>
<feature type="region of interest" description="Disordered" evidence="2">
    <location>
        <begin position="1"/>
        <end position="36"/>
    </location>
</feature>
<feature type="compositionally biased region" description="Basic and acidic residues" evidence="2">
    <location>
        <begin position="1"/>
        <end position="13"/>
    </location>
</feature>
<keyword evidence="5" id="KW-1185">Reference proteome</keyword>
<feature type="compositionally biased region" description="Acidic residues" evidence="2">
    <location>
        <begin position="203"/>
        <end position="221"/>
    </location>
</feature>
<feature type="coiled-coil region" evidence="1">
    <location>
        <begin position="108"/>
        <end position="142"/>
    </location>
</feature>
<feature type="compositionally biased region" description="Basic and acidic residues" evidence="2">
    <location>
        <begin position="192"/>
        <end position="202"/>
    </location>
</feature>
<protein>
    <submittedName>
        <fullName evidence="4">Uncharacterized protein</fullName>
    </submittedName>
</protein>
<dbReference type="Proteomes" id="UP001595075">
    <property type="component" value="Unassembled WGS sequence"/>
</dbReference>
<feature type="region of interest" description="Disordered" evidence="2">
    <location>
        <begin position="192"/>
        <end position="241"/>
    </location>
</feature>
<feature type="region of interest" description="Disordered" evidence="2">
    <location>
        <begin position="153"/>
        <end position="173"/>
    </location>
</feature>
<evidence type="ECO:0000256" key="1">
    <source>
        <dbReference type="SAM" id="Coils"/>
    </source>
</evidence>
<sequence length="241" mass="27003">MSTRSLDFDRDGDSGYDDGPGAGITPPRIGDSSKTENENVEQNAWFSWENPGFVLVLWNFLLALPLAYTLTLLIQHFTTAFGFTTLSPLLSRGVFVAVNMWFIVGWGLQLEKEARGRKERRVERMKEEVMWWESEVRRLEGLLGGVRQKEVEDQLRRESPGAASRGTERSAMLYGAGTVRGTPTASVASLRRGTEGMDREVDGDLDVDVLEEEDTEEEVLETDYSGSGSDGEWNGVDRRGW</sequence>
<accession>A0ABR4CZX8</accession>
<evidence type="ECO:0000313" key="4">
    <source>
        <dbReference type="EMBL" id="KAL2075468.1"/>
    </source>
</evidence>
<comment type="caution">
    <text evidence="4">The sequence shown here is derived from an EMBL/GenBank/DDBJ whole genome shotgun (WGS) entry which is preliminary data.</text>
</comment>